<accession>A0A3D8RB81</accession>
<dbReference type="Proteomes" id="UP000256645">
    <property type="component" value="Unassembled WGS sequence"/>
</dbReference>
<proteinExistence type="predicted"/>
<dbReference type="AlphaFoldDB" id="A0A3D8RB81"/>
<sequence length="210" mass="22460">MASTSTIQRDRKPTNERQAEAGLWLARTPPTLRTASPRNSDGRCSLTRPGSALNRKSGHILQLVVPCLLLRRNAARTKGSIHRITAAARLAAAGFLEVLRAALQDGGEVVVIPREGLGDLQCPRASFVDPQNAIPRTGCRSIGVFNISAANSFLWLGLPHAQAVPGRQHANFVQQRAVWPADDNAPCLWLLGARSPGWLAGPPIKGSCAS</sequence>
<name>A0A3D8RB81_9HELO</name>
<gene>
    <name evidence="2" type="ORF">BP6252_07855</name>
</gene>
<evidence type="ECO:0000313" key="2">
    <source>
        <dbReference type="EMBL" id="RDW71292.1"/>
    </source>
</evidence>
<comment type="caution">
    <text evidence="2">The sequence shown here is derived from an EMBL/GenBank/DDBJ whole genome shotgun (WGS) entry which is preliminary data.</text>
</comment>
<dbReference type="EMBL" id="PDLM01000008">
    <property type="protein sequence ID" value="RDW71292.1"/>
    <property type="molecule type" value="Genomic_DNA"/>
</dbReference>
<protein>
    <submittedName>
        <fullName evidence="2">Uncharacterized protein</fullName>
    </submittedName>
</protein>
<reference evidence="2 3" key="1">
    <citation type="journal article" date="2018" name="IMA Fungus">
        <title>IMA Genome-F 9: Draft genome sequence of Annulohypoxylon stygium, Aspergillus mulundensis, Berkeleyomyces basicola (syn. Thielaviopsis basicola), Ceratocystis smalleyi, two Cercospora beticola strains, Coleophoma cylindrospora, Fusarium fracticaudum, Phialophora cf. hyalina, and Morchella septimelata.</title>
        <authorList>
            <person name="Wingfield B.D."/>
            <person name="Bills G.F."/>
            <person name="Dong Y."/>
            <person name="Huang W."/>
            <person name="Nel W.J."/>
            <person name="Swalarsk-Parry B.S."/>
            <person name="Vaghefi N."/>
            <person name="Wilken P.M."/>
            <person name="An Z."/>
            <person name="de Beer Z.W."/>
            <person name="De Vos L."/>
            <person name="Chen L."/>
            <person name="Duong T.A."/>
            <person name="Gao Y."/>
            <person name="Hammerbacher A."/>
            <person name="Kikkert J.R."/>
            <person name="Li Y."/>
            <person name="Li H."/>
            <person name="Li K."/>
            <person name="Li Q."/>
            <person name="Liu X."/>
            <person name="Ma X."/>
            <person name="Naidoo K."/>
            <person name="Pethybridge S.J."/>
            <person name="Sun J."/>
            <person name="Steenkamp E.T."/>
            <person name="van der Nest M.A."/>
            <person name="van Wyk S."/>
            <person name="Wingfield M.J."/>
            <person name="Xiong C."/>
            <person name="Yue Q."/>
            <person name="Zhang X."/>
        </authorList>
    </citation>
    <scope>NUCLEOTIDE SEQUENCE [LARGE SCALE GENOMIC DNA]</scope>
    <source>
        <strain evidence="2 3">BP6252</strain>
    </source>
</reference>
<feature type="region of interest" description="Disordered" evidence="1">
    <location>
        <begin position="1"/>
        <end position="44"/>
    </location>
</feature>
<organism evidence="2 3">
    <name type="scientific">Coleophoma cylindrospora</name>
    <dbReference type="NCBI Taxonomy" id="1849047"/>
    <lineage>
        <taxon>Eukaryota</taxon>
        <taxon>Fungi</taxon>
        <taxon>Dikarya</taxon>
        <taxon>Ascomycota</taxon>
        <taxon>Pezizomycotina</taxon>
        <taxon>Leotiomycetes</taxon>
        <taxon>Helotiales</taxon>
        <taxon>Dermateaceae</taxon>
        <taxon>Coleophoma</taxon>
    </lineage>
</organism>
<evidence type="ECO:0000313" key="3">
    <source>
        <dbReference type="Proteomes" id="UP000256645"/>
    </source>
</evidence>
<evidence type="ECO:0000256" key="1">
    <source>
        <dbReference type="SAM" id="MobiDB-lite"/>
    </source>
</evidence>
<feature type="compositionally biased region" description="Basic and acidic residues" evidence="1">
    <location>
        <begin position="8"/>
        <end position="19"/>
    </location>
</feature>
<keyword evidence="3" id="KW-1185">Reference proteome</keyword>